<proteinExistence type="predicted"/>
<dbReference type="Proteomes" id="UP000501738">
    <property type="component" value="Segment"/>
</dbReference>
<gene>
    <name evidence="1" type="ORF">PssvBMR5_gp39c</name>
</gene>
<protein>
    <submittedName>
        <fullName evidence="1">Uncharacterized protein</fullName>
    </submittedName>
</protein>
<name>A0A6M3TCR3_9CAUD</name>
<dbReference type="EMBL" id="MT104468">
    <property type="protein sequence ID" value="QJD54807.1"/>
    <property type="molecule type" value="Genomic_DNA"/>
</dbReference>
<reference evidence="1 2" key="1">
    <citation type="journal article" date="2020" name="Microb. Biotechnol.">
        <title>Phage biocontrol to combat Pseudomonas syringae pathogens causing disease in cherry.</title>
        <authorList>
            <person name="Rabiey M."/>
            <person name="Roy S.R."/>
            <person name="Holtappels D."/>
            <person name="Franceschetti L."/>
            <person name="Quilty B.J."/>
            <person name="Creeth R."/>
            <person name="Sundin G.W."/>
            <person name="Wagemans J."/>
            <person name="Lavigne R."/>
            <person name="Jackson R.W."/>
        </authorList>
    </citation>
    <scope>NUCLEOTIDE SEQUENCE [LARGE SCALE GENOMIC DNA]</scope>
</reference>
<organism evidence="1 2">
    <name type="scientific">Pseudomonas phage MR5</name>
    <dbReference type="NCBI Taxonomy" id="2711172"/>
    <lineage>
        <taxon>Viruses</taxon>
        <taxon>Duplodnaviria</taxon>
        <taxon>Heunggongvirae</taxon>
        <taxon>Uroviricota</taxon>
        <taxon>Caudoviricetes</taxon>
        <taxon>Autographivirales</taxon>
        <taxon>Autoscriptoviridae</taxon>
        <taxon>Krylovirinae</taxon>
        <taxon>Mojovirus</taxon>
        <taxon>Mojovirus MR5</taxon>
    </lineage>
</organism>
<keyword evidence="2" id="KW-1185">Reference proteome</keyword>
<accession>A0A6M3TCR3</accession>
<evidence type="ECO:0000313" key="1">
    <source>
        <dbReference type="EMBL" id="QJD54807.1"/>
    </source>
</evidence>
<evidence type="ECO:0000313" key="2">
    <source>
        <dbReference type="Proteomes" id="UP000501738"/>
    </source>
</evidence>
<sequence length="55" mass="4940">MTGSSVGTGGAAWVRSGAFGASAGGCENCDSIGLTGCAGATTGAVAGAWGCDTGP</sequence>